<dbReference type="InterPro" id="IPR015422">
    <property type="entry name" value="PyrdxlP-dep_Trfase_small"/>
</dbReference>
<gene>
    <name evidence="8" type="ORF">RMAR00112_LOCUS15215</name>
    <name evidence="9" type="ORF">RMAR00112_LOCUS15217</name>
    <name evidence="10" type="ORF">RMAR00112_LOCUS15219</name>
</gene>
<dbReference type="FunFam" id="3.40.640.10:FF:000046">
    <property type="entry name" value="Cystathionine gamma-lyase"/>
    <property type="match status" value="1"/>
</dbReference>
<dbReference type="PIRSF" id="PIRSF001434">
    <property type="entry name" value="CGS"/>
    <property type="match status" value="1"/>
</dbReference>
<evidence type="ECO:0000256" key="4">
    <source>
        <dbReference type="ARBA" id="ARBA00023239"/>
    </source>
</evidence>
<proteinExistence type="inferred from homology"/>
<keyword evidence="4" id="KW-0456">Lyase</keyword>
<evidence type="ECO:0000256" key="6">
    <source>
        <dbReference type="PIRSR" id="PIRSR001434-2"/>
    </source>
</evidence>
<evidence type="ECO:0000256" key="3">
    <source>
        <dbReference type="ARBA" id="ARBA00022898"/>
    </source>
</evidence>
<accession>A0A7S2ZPR7</accession>
<dbReference type="GO" id="GO:0019450">
    <property type="term" value="P:L-cysteine catabolic process to pyruvate"/>
    <property type="evidence" value="ECO:0007669"/>
    <property type="project" value="TreeGrafter"/>
</dbReference>
<evidence type="ECO:0000313" key="8">
    <source>
        <dbReference type="EMBL" id="CAE0047236.1"/>
    </source>
</evidence>
<evidence type="ECO:0000256" key="7">
    <source>
        <dbReference type="RuleBase" id="RU362118"/>
    </source>
</evidence>
<evidence type="ECO:0000313" key="10">
    <source>
        <dbReference type="EMBL" id="CAE0047240.1"/>
    </source>
</evidence>
<dbReference type="SUPFAM" id="SSF53383">
    <property type="entry name" value="PLP-dependent transferases"/>
    <property type="match status" value="1"/>
</dbReference>
<comment type="cofactor">
    <cofactor evidence="1 7">
        <name>pyridoxal 5'-phosphate</name>
        <dbReference type="ChEBI" id="CHEBI:597326"/>
    </cofactor>
</comment>
<dbReference type="EMBL" id="HBHW01019655">
    <property type="protein sequence ID" value="CAE0047236.1"/>
    <property type="molecule type" value="Transcribed_RNA"/>
</dbReference>
<comment type="catalytic activity">
    <reaction evidence="5">
        <text>L,L-cystathionine + H2O = L-homocysteine + pyruvate + NH4(+)</text>
        <dbReference type="Rhea" id="RHEA:13965"/>
        <dbReference type="ChEBI" id="CHEBI:15361"/>
        <dbReference type="ChEBI" id="CHEBI:15377"/>
        <dbReference type="ChEBI" id="CHEBI:28938"/>
        <dbReference type="ChEBI" id="CHEBI:58161"/>
        <dbReference type="ChEBI" id="CHEBI:58199"/>
    </reaction>
</comment>
<keyword evidence="3 6" id="KW-0663">Pyridoxal phosphate</keyword>
<evidence type="ECO:0008006" key="11">
    <source>
        <dbReference type="Google" id="ProtNLM"/>
    </source>
</evidence>
<evidence type="ECO:0000313" key="9">
    <source>
        <dbReference type="EMBL" id="CAE0047238.1"/>
    </source>
</evidence>
<feature type="modified residue" description="N6-(pyridoxal phosphate)lysine" evidence="6">
    <location>
        <position position="247"/>
    </location>
</feature>
<dbReference type="GO" id="GO:0047804">
    <property type="term" value="F:cysteine-S-conjugate beta-lyase activity"/>
    <property type="evidence" value="ECO:0007669"/>
    <property type="project" value="InterPro"/>
</dbReference>
<dbReference type="EMBL" id="HBHW01019659">
    <property type="protein sequence ID" value="CAE0047240.1"/>
    <property type="molecule type" value="Transcribed_RNA"/>
</dbReference>
<dbReference type="EMBL" id="HBHW01019657">
    <property type="protein sequence ID" value="CAE0047238.1"/>
    <property type="molecule type" value="Transcribed_RNA"/>
</dbReference>
<dbReference type="Gene3D" id="3.40.640.10">
    <property type="entry name" value="Type I PLP-dependent aspartate aminotransferase-like (Major domain)"/>
    <property type="match status" value="1"/>
</dbReference>
<comment type="similarity">
    <text evidence="2 7">Belongs to the trans-sulfuration enzymes family.</text>
</comment>
<protein>
    <recommendedName>
        <fullName evidence="11">Cystathionine beta-lyase</fullName>
    </recommendedName>
</protein>
<dbReference type="AlphaFoldDB" id="A0A7S2ZPR7"/>
<dbReference type="Gene3D" id="3.90.1150.10">
    <property type="entry name" value="Aspartate Aminotransferase, domain 1"/>
    <property type="match status" value="1"/>
</dbReference>
<dbReference type="PANTHER" id="PTHR43500:SF1">
    <property type="entry name" value="CYSTATHIONINE BETA-LYASE-RELATED"/>
    <property type="match status" value="1"/>
</dbReference>
<evidence type="ECO:0000256" key="1">
    <source>
        <dbReference type="ARBA" id="ARBA00001933"/>
    </source>
</evidence>
<sequence length="433" mass="47642">MAVNRNLIDGVDEETLLEHPNIRMHRRGVVEDEVKSLRLDTQMVRAAFHNETWTTDPLGRSVLNVPVYHNSTVTFKSVASLEYSMSDIPFNGMLYGIHGNPTSFALEEAFAIIEGGYSAVATSSGLAANNAALMAFVEAGDHVLMTDGAYYPTKLFSQRILKKFGVGVTYYQPNIGPEEFSKLIQANTKAVYVETPTSNSFVLSDVAMIVQKAHEAGAVVICDNSWGGSIFKPHDLGCDVVTNAASKLIAGHSDLILGLISAKDEQTYRKVKEIVTDLGCPPGPDDCYNALRGMRTLGVRLKHQAESALRIAEWLESRTEVARVMHPALKSHPQNELFRRDFRGSSVLFGFQLRGFEHAAVVSMVENLKLFSLGFSWGGFKSLITITELPNWDYGAELGETLRLSIGLEDPLDLVEDLKEGFQILRTHSTVGS</sequence>
<dbReference type="GO" id="GO:0019346">
    <property type="term" value="P:transsulfuration"/>
    <property type="evidence" value="ECO:0007669"/>
    <property type="project" value="InterPro"/>
</dbReference>
<evidence type="ECO:0000256" key="2">
    <source>
        <dbReference type="ARBA" id="ARBA00009077"/>
    </source>
</evidence>
<name>A0A7S2ZPR7_9RHOD</name>
<organism evidence="9">
    <name type="scientific">Rhodosorus marinus</name>
    <dbReference type="NCBI Taxonomy" id="101924"/>
    <lineage>
        <taxon>Eukaryota</taxon>
        <taxon>Rhodophyta</taxon>
        <taxon>Stylonematophyceae</taxon>
        <taxon>Stylonematales</taxon>
        <taxon>Stylonemataceae</taxon>
        <taxon>Rhodosorus</taxon>
    </lineage>
</organism>
<evidence type="ECO:0000256" key="5">
    <source>
        <dbReference type="ARBA" id="ARBA00047517"/>
    </source>
</evidence>
<dbReference type="Pfam" id="PF01053">
    <property type="entry name" value="Cys_Met_Meta_PP"/>
    <property type="match status" value="1"/>
</dbReference>
<dbReference type="InterPro" id="IPR015421">
    <property type="entry name" value="PyrdxlP-dep_Trfase_major"/>
</dbReference>
<dbReference type="GO" id="GO:0030170">
    <property type="term" value="F:pyridoxal phosphate binding"/>
    <property type="evidence" value="ECO:0007669"/>
    <property type="project" value="InterPro"/>
</dbReference>
<dbReference type="InterPro" id="IPR000277">
    <property type="entry name" value="Cys/Met-Metab_PyrdxlP-dep_enz"/>
</dbReference>
<reference evidence="9" key="1">
    <citation type="submission" date="2021-01" db="EMBL/GenBank/DDBJ databases">
        <authorList>
            <person name="Corre E."/>
            <person name="Pelletier E."/>
            <person name="Niang G."/>
            <person name="Scheremetjew M."/>
            <person name="Finn R."/>
            <person name="Kale V."/>
            <person name="Holt S."/>
            <person name="Cochrane G."/>
            <person name="Meng A."/>
            <person name="Brown T."/>
            <person name="Cohen L."/>
        </authorList>
    </citation>
    <scope>NUCLEOTIDE SEQUENCE</scope>
    <source>
        <strain evidence="9">CCMP 769</strain>
    </source>
</reference>
<dbReference type="PANTHER" id="PTHR43500">
    <property type="entry name" value="CYSTATHIONINE BETA-LYASE-RELATED"/>
    <property type="match status" value="1"/>
</dbReference>
<dbReference type="InterPro" id="IPR006233">
    <property type="entry name" value="Cys_b_lyase_bac"/>
</dbReference>
<dbReference type="InterPro" id="IPR015424">
    <property type="entry name" value="PyrdxlP-dep_Trfase"/>
</dbReference>